<comment type="similarity">
    <text evidence="1">Belongs to the saccharopine dehydrogenase family.</text>
</comment>
<name>A0ABR3GMI9_9PEZI</name>
<sequence>MAQAPTERKYELAVFGATGYTGRLVCEEVLANTPSTLKWAIAGRSPNKLELLAIEYNRRFPDRIPVGIFIVDVENEDAVEKLARVTRCLISTVGPFLKYGQPVLEACSLNGTHYVDSTPETPWVREMIHKYHKTAQVHGAIVRASYDFRNESPLTDTV</sequence>
<accession>A0ABR3GMI9</accession>
<reference evidence="3 4" key="1">
    <citation type="submission" date="2024-02" db="EMBL/GenBank/DDBJ databases">
        <title>Discinaceae phylogenomics.</title>
        <authorList>
            <person name="Dirks A.C."/>
            <person name="James T.Y."/>
        </authorList>
    </citation>
    <scope>NUCLEOTIDE SEQUENCE [LARGE SCALE GENOMIC DNA]</scope>
    <source>
        <strain evidence="3 4">ACD0624</strain>
    </source>
</reference>
<dbReference type="InterPro" id="IPR005097">
    <property type="entry name" value="Sacchrp_dh_NADP-bd"/>
</dbReference>
<dbReference type="Pfam" id="PF03435">
    <property type="entry name" value="Sacchrp_dh_NADP"/>
    <property type="match status" value="1"/>
</dbReference>
<dbReference type="PANTHER" id="PTHR12286:SF5">
    <property type="entry name" value="SACCHAROPINE DEHYDROGENASE-LIKE OXIDOREDUCTASE"/>
    <property type="match status" value="1"/>
</dbReference>
<evidence type="ECO:0000259" key="2">
    <source>
        <dbReference type="Pfam" id="PF03435"/>
    </source>
</evidence>
<keyword evidence="4" id="KW-1185">Reference proteome</keyword>
<dbReference type="SUPFAM" id="SSF51735">
    <property type="entry name" value="NAD(P)-binding Rossmann-fold domains"/>
    <property type="match status" value="1"/>
</dbReference>
<dbReference type="EMBL" id="JBBBZM010000039">
    <property type="protein sequence ID" value="KAL0637132.1"/>
    <property type="molecule type" value="Genomic_DNA"/>
</dbReference>
<dbReference type="InterPro" id="IPR036291">
    <property type="entry name" value="NAD(P)-bd_dom_sf"/>
</dbReference>
<evidence type="ECO:0000256" key="1">
    <source>
        <dbReference type="ARBA" id="ARBA00038048"/>
    </source>
</evidence>
<evidence type="ECO:0000313" key="4">
    <source>
        <dbReference type="Proteomes" id="UP001447188"/>
    </source>
</evidence>
<evidence type="ECO:0000313" key="3">
    <source>
        <dbReference type="EMBL" id="KAL0637132.1"/>
    </source>
</evidence>
<gene>
    <name evidence="3" type="ORF">Q9L58_003955</name>
</gene>
<dbReference type="Proteomes" id="UP001447188">
    <property type="component" value="Unassembled WGS sequence"/>
</dbReference>
<protein>
    <recommendedName>
        <fullName evidence="2">Saccharopine dehydrogenase NADP binding domain-containing protein</fullName>
    </recommendedName>
</protein>
<proteinExistence type="inferred from homology"/>
<dbReference type="Gene3D" id="3.40.50.720">
    <property type="entry name" value="NAD(P)-binding Rossmann-like Domain"/>
    <property type="match status" value="1"/>
</dbReference>
<dbReference type="PANTHER" id="PTHR12286">
    <property type="entry name" value="SACCHAROPINE DEHYDROGENASE-LIKE OXIDOREDUCTASE"/>
    <property type="match status" value="1"/>
</dbReference>
<feature type="domain" description="Saccharopine dehydrogenase NADP binding" evidence="2">
    <location>
        <begin position="14"/>
        <end position="140"/>
    </location>
</feature>
<dbReference type="InterPro" id="IPR051276">
    <property type="entry name" value="Saccharopine_DH-like_oxidrdct"/>
</dbReference>
<organism evidence="3 4">
    <name type="scientific">Discina gigas</name>
    <dbReference type="NCBI Taxonomy" id="1032678"/>
    <lineage>
        <taxon>Eukaryota</taxon>
        <taxon>Fungi</taxon>
        <taxon>Dikarya</taxon>
        <taxon>Ascomycota</taxon>
        <taxon>Pezizomycotina</taxon>
        <taxon>Pezizomycetes</taxon>
        <taxon>Pezizales</taxon>
        <taxon>Discinaceae</taxon>
        <taxon>Discina</taxon>
    </lineage>
</organism>
<comment type="caution">
    <text evidence="3">The sequence shown here is derived from an EMBL/GenBank/DDBJ whole genome shotgun (WGS) entry which is preliminary data.</text>
</comment>